<proteinExistence type="predicted"/>
<name>A0A0K2V3M9_LEPSM</name>
<feature type="non-terminal residue" evidence="1">
    <location>
        <position position="1"/>
    </location>
</feature>
<dbReference type="AlphaFoldDB" id="A0A0K2V3M9"/>
<reference evidence="1" key="1">
    <citation type="submission" date="2014-05" db="EMBL/GenBank/DDBJ databases">
        <authorList>
            <person name="Chronopoulou M."/>
        </authorList>
    </citation>
    <scope>NUCLEOTIDE SEQUENCE</scope>
    <source>
        <tissue evidence="1">Whole organism</tissue>
    </source>
</reference>
<organism evidence="1">
    <name type="scientific">Lepeophtheirus salmonis</name>
    <name type="common">Salmon louse</name>
    <name type="synonym">Caligus salmonis</name>
    <dbReference type="NCBI Taxonomy" id="72036"/>
    <lineage>
        <taxon>Eukaryota</taxon>
        <taxon>Metazoa</taxon>
        <taxon>Ecdysozoa</taxon>
        <taxon>Arthropoda</taxon>
        <taxon>Crustacea</taxon>
        <taxon>Multicrustacea</taxon>
        <taxon>Hexanauplia</taxon>
        <taxon>Copepoda</taxon>
        <taxon>Siphonostomatoida</taxon>
        <taxon>Caligidae</taxon>
        <taxon>Lepeophtheirus</taxon>
    </lineage>
</organism>
<dbReference type="EMBL" id="HACA01027534">
    <property type="protein sequence ID" value="CDW44895.1"/>
    <property type="molecule type" value="Transcribed_RNA"/>
</dbReference>
<accession>A0A0K2V3M9</accession>
<protein>
    <submittedName>
        <fullName evidence="1">Uncharacterized protein</fullName>
    </submittedName>
</protein>
<sequence length="83" mass="9639">LNIYFFFRYVSTSRFDDGVPRIKNIHFPVDRNTVYEIKKRIEASQDLKGCSGSGRKQKVDPTRYNEDMITNLNSTITSMADDL</sequence>
<evidence type="ECO:0000313" key="1">
    <source>
        <dbReference type="EMBL" id="CDW44895.1"/>
    </source>
</evidence>